<dbReference type="EMBL" id="PRLP01000143">
    <property type="protein sequence ID" value="PPC74548.1"/>
    <property type="molecule type" value="Genomic_DNA"/>
</dbReference>
<feature type="domain" description="Putative DNA-binding" evidence="1">
    <location>
        <begin position="7"/>
        <end position="98"/>
    </location>
</feature>
<proteinExistence type="predicted"/>
<reference evidence="2 3" key="1">
    <citation type="submission" date="2018-02" db="EMBL/GenBank/DDBJ databases">
        <title>novel marine gammaproteobacteria from coastal saline agro ecosystem.</title>
        <authorList>
            <person name="Krishnan R."/>
            <person name="Ramesh Kumar N."/>
        </authorList>
    </citation>
    <scope>NUCLEOTIDE SEQUENCE [LARGE SCALE GENOMIC DNA]</scope>
    <source>
        <strain evidence="2 3">228</strain>
    </source>
</reference>
<comment type="caution">
    <text evidence="2">The sequence shown here is derived from an EMBL/GenBank/DDBJ whole genome shotgun (WGS) entry which is preliminary data.</text>
</comment>
<accession>A0A2S5KID9</accession>
<sequence length="261" mass="28909">MSSELAQIQQQMLNAVTGTSTAVQECLQSGPGCSCERGMDVYRNNRRVVLKSMLSSVYRIVAQIVGDDFFQALIHRYVHTQPSLSGNLHRYGDELPTLLRTMPEAAGLPYLADVAALEWAWHSTYYAPDNADFDMARLAAVAPEAFARLGFVLAPALQLLRSDYPLYAIWQRHQPECEVEQVDLGSGGQCVALWRPYGQVQIRPLSQGEFQLLLALQQGASLEQAVESLDSLTDGDAEVDVQAVLGWLLQQRMLVDIRVAV</sequence>
<dbReference type="Gene3D" id="1.10.150.690">
    <property type="entry name" value="DUF2063"/>
    <property type="match status" value="1"/>
</dbReference>
<name>A0A2S5KID9_9PROT</name>
<dbReference type="InterPro" id="IPR044922">
    <property type="entry name" value="DUF2063_N_sf"/>
</dbReference>
<gene>
    <name evidence="2" type="ORF">C4K68_24820</name>
</gene>
<protein>
    <submittedName>
        <fullName evidence="2">DUF2063 domain-containing protein</fullName>
    </submittedName>
</protein>
<dbReference type="Proteomes" id="UP000238196">
    <property type="component" value="Unassembled WGS sequence"/>
</dbReference>
<evidence type="ECO:0000259" key="1">
    <source>
        <dbReference type="Pfam" id="PF09836"/>
    </source>
</evidence>
<dbReference type="OrthoDB" id="4146344at2"/>
<dbReference type="InterPro" id="IPR018640">
    <property type="entry name" value="DUF2063"/>
</dbReference>
<dbReference type="Pfam" id="PF09836">
    <property type="entry name" value="DUF2063"/>
    <property type="match status" value="1"/>
</dbReference>
<dbReference type="AlphaFoldDB" id="A0A2S5KID9"/>
<organism evidence="2 3">
    <name type="scientific">Proteobacteria bacterium 228</name>
    <dbReference type="NCBI Taxonomy" id="2083153"/>
    <lineage>
        <taxon>Bacteria</taxon>
        <taxon>Pseudomonadati</taxon>
        <taxon>Pseudomonadota</taxon>
    </lineage>
</organism>
<evidence type="ECO:0000313" key="3">
    <source>
        <dbReference type="Proteomes" id="UP000238196"/>
    </source>
</evidence>
<evidence type="ECO:0000313" key="2">
    <source>
        <dbReference type="EMBL" id="PPC74548.1"/>
    </source>
</evidence>